<reference evidence="1 2" key="1">
    <citation type="submission" date="2020-07" db="EMBL/GenBank/DDBJ databases">
        <title>A new beta-1,3-glucan-decomposing anaerobic bacterium isolated from anoxic soil subjected to biological soil disinfestation.</title>
        <authorList>
            <person name="Ueki A."/>
            <person name="Tonouchi A."/>
        </authorList>
    </citation>
    <scope>NUCLEOTIDE SEQUENCE [LARGE SCALE GENOMIC DNA]</scope>
    <source>
        <strain evidence="1 2">TW1</strain>
    </source>
</reference>
<evidence type="ECO:0000313" key="1">
    <source>
        <dbReference type="EMBL" id="GFP75742.1"/>
    </source>
</evidence>
<comment type="caution">
    <text evidence="1">The sequence shown here is derived from an EMBL/GenBank/DDBJ whole genome shotgun (WGS) entry which is preliminary data.</text>
</comment>
<protein>
    <recommendedName>
        <fullName evidence="3">DUF1259 domain-containing protein</fullName>
    </recommendedName>
</protein>
<dbReference type="Pfam" id="PF07485">
    <property type="entry name" value="DUF1529"/>
    <property type="match status" value="1"/>
</dbReference>
<gene>
    <name evidence="1" type="ORF">bsdtw1_01834</name>
</gene>
<name>A0A6V8SGN6_9CLOT</name>
<dbReference type="RefSeq" id="WP_244638137.1">
    <property type="nucleotide sequence ID" value="NZ_BLZR01000001.1"/>
</dbReference>
<organism evidence="1 2">
    <name type="scientific">Clostridium fungisolvens</name>
    <dbReference type="NCBI Taxonomy" id="1604897"/>
    <lineage>
        <taxon>Bacteria</taxon>
        <taxon>Bacillati</taxon>
        <taxon>Bacillota</taxon>
        <taxon>Clostridia</taxon>
        <taxon>Eubacteriales</taxon>
        <taxon>Clostridiaceae</taxon>
        <taxon>Clostridium</taxon>
    </lineage>
</organism>
<proteinExistence type="predicted"/>
<dbReference type="Proteomes" id="UP000580568">
    <property type="component" value="Unassembled WGS sequence"/>
</dbReference>
<sequence length="83" mass="9062">MGISHAINFQAIGPNVATTGDFVLPSSEVNPVASTLKINNIAATAIHNHMLSESPRLFFMHFWAVGRPEPIVKIFKSVLDFAK</sequence>
<dbReference type="AlphaFoldDB" id="A0A6V8SGN6"/>
<dbReference type="InterPro" id="IPR011094">
    <property type="entry name" value="Uncharacterised_LppY/LpqO"/>
</dbReference>
<evidence type="ECO:0008006" key="3">
    <source>
        <dbReference type="Google" id="ProtNLM"/>
    </source>
</evidence>
<keyword evidence="2" id="KW-1185">Reference proteome</keyword>
<accession>A0A6V8SGN6</accession>
<evidence type="ECO:0000313" key="2">
    <source>
        <dbReference type="Proteomes" id="UP000580568"/>
    </source>
</evidence>
<dbReference type="EMBL" id="BLZR01000001">
    <property type="protein sequence ID" value="GFP75742.1"/>
    <property type="molecule type" value="Genomic_DNA"/>
</dbReference>